<dbReference type="SUPFAM" id="SSF46785">
    <property type="entry name" value="Winged helix' DNA-binding domain"/>
    <property type="match status" value="1"/>
</dbReference>
<reference evidence="2 3" key="1">
    <citation type="submission" date="2023-10" db="EMBL/GenBank/DDBJ databases">
        <title>Psychrosphaera aquimaarina strain SW33 isolated from seawater.</title>
        <authorList>
            <person name="Bayburt H."/>
            <person name="Kim J.M."/>
            <person name="Choi B.J."/>
            <person name="Jeon C.O."/>
        </authorList>
    </citation>
    <scope>NUCLEOTIDE SEQUENCE [LARGE SCALE GENOMIC DNA]</scope>
    <source>
        <strain evidence="2 3">KCTC 52743</strain>
    </source>
</reference>
<dbReference type="InterPro" id="IPR036390">
    <property type="entry name" value="WH_DNA-bd_sf"/>
</dbReference>
<feature type="domain" description="Transcription regulator PadR N-terminal" evidence="1">
    <location>
        <begin position="24"/>
        <end position="94"/>
    </location>
</feature>
<proteinExistence type="predicted"/>
<dbReference type="InterPro" id="IPR036388">
    <property type="entry name" value="WH-like_DNA-bd_sf"/>
</dbReference>
<dbReference type="PANTHER" id="PTHR33169:SF14">
    <property type="entry name" value="TRANSCRIPTIONAL REGULATOR RV3488"/>
    <property type="match status" value="1"/>
</dbReference>
<sequence length="125" mass="14648">MTKHENLNEKWDVQLRKGSLELVILAALKKRTLYGLEVLKLLHSFETMKITEGTLYPLLDRLKRDGLVSAVWQQEGETRPRKYYQLTQQGEQKLDIVTKRWRQSVKDVEFLIKNPGPKSIQLKGE</sequence>
<dbReference type="InterPro" id="IPR005149">
    <property type="entry name" value="Tscrpt_reg_PadR_N"/>
</dbReference>
<dbReference type="EMBL" id="JAWCUA010000003">
    <property type="protein sequence ID" value="MDU0112045.1"/>
    <property type="molecule type" value="Genomic_DNA"/>
</dbReference>
<evidence type="ECO:0000259" key="1">
    <source>
        <dbReference type="Pfam" id="PF03551"/>
    </source>
</evidence>
<evidence type="ECO:0000313" key="3">
    <source>
        <dbReference type="Proteomes" id="UP001257914"/>
    </source>
</evidence>
<dbReference type="InterPro" id="IPR052509">
    <property type="entry name" value="Metal_resp_DNA-bind_regulator"/>
</dbReference>
<accession>A0ABU3QXA4</accession>
<protein>
    <submittedName>
        <fullName evidence="2">PadR family transcriptional regulator</fullName>
    </submittedName>
</protein>
<dbReference type="Pfam" id="PF03551">
    <property type="entry name" value="PadR"/>
    <property type="match status" value="1"/>
</dbReference>
<dbReference type="PANTHER" id="PTHR33169">
    <property type="entry name" value="PADR-FAMILY TRANSCRIPTIONAL REGULATOR"/>
    <property type="match status" value="1"/>
</dbReference>
<name>A0ABU3QXA4_9GAMM</name>
<organism evidence="2 3">
    <name type="scientific">Psychrosphaera aquimarina</name>
    <dbReference type="NCBI Taxonomy" id="2044854"/>
    <lineage>
        <taxon>Bacteria</taxon>
        <taxon>Pseudomonadati</taxon>
        <taxon>Pseudomonadota</taxon>
        <taxon>Gammaproteobacteria</taxon>
        <taxon>Alteromonadales</taxon>
        <taxon>Pseudoalteromonadaceae</taxon>
        <taxon>Psychrosphaera</taxon>
    </lineage>
</organism>
<dbReference type="RefSeq" id="WP_315945889.1">
    <property type="nucleotide sequence ID" value="NZ_JAWCUA010000003.1"/>
</dbReference>
<dbReference type="Proteomes" id="UP001257914">
    <property type="component" value="Unassembled WGS sequence"/>
</dbReference>
<keyword evidence="3" id="KW-1185">Reference proteome</keyword>
<dbReference type="Gene3D" id="1.10.10.10">
    <property type="entry name" value="Winged helix-like DNA-binding domain superfamily/Winged helix DNA-binding domain"/>
    <property type="match status" value="1"/>
</dbReference>
<comment type="caution">
    <text evidence="2">The sequence shown here is derived from an EMBL/GenBank/DDBJ whole genome shotgun (WGS) entry which is preliminary data.</text>
</comment>
<gene>
    <name evidence="2" type="ORF">RT723_03300</name>
</gene>
<evidence type="ECO:0000313" key="2">
    <source>
        <dbReference type="EMBL" id="MDU0112045.1"/>
    </source>
</evidence>